<dbReference type="EMBL" id="JBJYXY010000001">
    <property type="protein sequence ID" value="MFN2977249.1"/>
    <property type="molecule type" value="Genomic_DNA"/>
</dbReference>
<keyword evidence="1" id="KW-1133">Transmembrane helix</keyword>
<gene>
    <name evidence="2" type="ORF">ACK2TP_15875</name>
</gene>
<evidence type="ECO:0000313" key="2">
    <source>
        <dbReference type="EMBL" id="MFN2977249.1"/>
    </source>
</evidence>
<organism evidence="2 3">
    <name type="scientific">Terriglobus aquaticus</name>
    <dbReference type="NCBI Taxonomy" id="940139"/>
    <lineage>
        <taxon>Bacteria</taxon>
        <taxon>Pseudomonadati</taxon>
        <taxon>Acidobacteriota</taxon>
        <taxon>Terriglobia</taxon>
        <taxon>Terriglobales</taxon>
        <taxon>Acidobacteriaceae</taxon>
        <taxon>Terriglobus</taxon>
    </lineage>
</organism>
<evidence type="ECO:0000313" key="3">
    <source>
        <dbReference type="Proteomes" id="UP001634747"/>
    </source>
</evidence>
<accession>A0ABW9KNC0</accession>
<keyword evidence="3" id="KW-1185">Reference proteome</keyword>
<dbReference type="RefSeq" id="WP_263414581.1">
    <property type="nucleotide sequence ID" value="NZ_BAABBH010000001.1"/>
</dbReference>
<dbReference type="Proteomes" id="UP001634747">
    <property type="component" value="Unassembled WGS sequence"/>
</dbReference>
<keyword evidence="1" id="KW-0472">Membrane</keyword>
<feature type="transmembrane region" description="Helical" evidence="1">
    <location>
        <begin position="99"/>
        <end position="117"/>
    </location>
</feature>
<keyword evidence="1" id="KW-0812">Transmembrane</keyword>
<feature type="transmembrane region" description="Helical" evidence="1">
    <location>
        <begin position="9"/>
        <end position="30"/>
    </location>
</feature>
<name>A0ABW9KNC0_9BACT</name>
<sequence length="132" mass="15009">MYILSVNRLAYTIWLLIAVLAAVGVGLTGVVNSDQLTVVILLFLCVALAFIAMDFRRRLRAGERPVRRTRWNRYLSVGMLVLLQISLYVSAWMFRHGPYGPAAVGVLVNLIWSWSLVKRLRHTTPHNTTKFP</sequence>
<protein>
    <submittedName>
        <fullName evidence="2">Resistance to Congo red protein</fullName>
    </submittedName>
</protein>
<proteinExistence type="predicted"/>
<reference evidence="2 3" key="1">
    <citation type="submission" date="2024-12" db="EMBL/GenBank/DDBJ databases">
        <authorList>
            <person name="Lee Y."/>
        </authorList>
    </citation>
    <scope>NUCLEOTIDE SEQUENCE [LARGE SCALE GENOMIC DNA]</scope>
    <source>
        <strain evidence="2 3">03SUJ4</strain>
    </source>
</reference>
<evidence type="ECO:0000256" key="1">
    <source>
        <dbReference type="SAM" id="Phobius"/>
    </source>
</evidence>
<feature type="transmembrane region" description="Helical" evidence="1">
    <location>
        <begin position="36"/>
        <end position="53"/>
    </location>
</feature>
<comment type="caution">
    <text evidence="2">The sequence shown here is derived from an EMBL/GenBank/DDBJ whole genome shotgun (WGS) entry which is preliminary data.</text>
</comment>
<feature type="transmembrane region" description="Helical" evidence="1">
    <location>
        <begin position="74"/>
        <end position="93"/>
    </location>
</feature>